<sequence>MHGLTPKTHQSPPKYQCPCYYSSSTSVSFAMPGTDIQIKESIIKRKAWGSMRHQGIDKGSMV</sequence>
<dbReference type="Proteomes" id="UP000055024">
    <property type="component" value="Unassembled WGS sequence"/>
</dbReference>
<keyword evidence="2" id="KW-1185">Reference proteome</keyword>
<evidence type="ECO:0000313" key="2">
    <source>
        <dbReference type="Proteomes" id="UP000055024"/>
    </source>
</evidence>
<evidence type="ECO:0000313" key="1">
    <source>
        <dbReference type="EMBL" id="KRZ17262.1"/>
    </source>
</evidence>
<name>A0A0V1I2Z2_9BILA</name>
<comment type="caution">
    <text evidence="1">The sequence shown here is derived from an EMBL/GenBank/DDBJ whole genome shotgun (WGS) entry which is preliminary data.</text>
</comment>
<dbReference type="EMBL" id="JYDP01000007">
    <property type="protein sequence ID" value="KRZ17262.1"/>
    <property type="molecule type" value="Genomic_DNA"/>
</dbReference>
<reference evidence="1 2" key="1">
    <citation type="submission" date="2015-01" db="EMBL/GenBank/DDBJ databases">
        <title>Evolution of Trichinella species and genotypes.</title>
        <authorList>
            <person name="Korhonen P.K."/>
            <person name="Edoardo P."/>
            <person name="Giuseppe L.R."/>
            <person name="Gasser R.B."/>
        </authorList>
    </citation>
    <scope>NUCLEOTIDE SEQUENCE [LARGE SCALE GENOMIC DNA]</scope>
    <source>
        <strain evidence="1">ISS1029</strain>
    </source>
</reference>
<accession>A0A0V1I2Z2</accession>
<proteinExistence type="predicted"/>
<organism evidence="1 2">
    <name type="scientific">Trichinella zimbabwensis</name>
    <dbReference type="NCBI Taxonomy" id="268475"/>
    <lineage>
        <taxon>Eukaryota</taxon>
        <taxon>Metazoa</taxon>
        <taxon>Ecdysozoa</taxon>
        <taxon>Nematoda</taxon>
        <taxon>Enoplea</taxon>
        <taxon>Dorylaimia</taxon>
        <taxon>Trichinellida</taxon>
        <taxon>Trichinellidae</taxon>
        <taxon>Trichinella</taxon>
    </lineage>
</organism>
<protein>
    <submittedName>
        <fullName evidence="1">Uncharacterized protein</fullName>
    </submittedName>
</protein>
<dbReference type="AlphaFoldDB" id="A0A0V1I2Z2"/>
<gene>
    <name evidence="1" type="ORF">T11_12869</name>
</gene>